<name>A0A561UIK2_9ACTN</name>
<evidence type="ECO:0000256" key="1">
    <source>
        <dbReference type="ARBA" id="ARBA00004651"/>
    </source>
</evidence>
<evidence type="ECO:0000256" key="5">
    <source>
        <dbReference type="ARBA" id="ARBA00023136"/>
    </source>
</evidence>
<feature type="transmembrane region" description="Helical" evidence="6">
    <location>
        <begin position="6"/>
        <end position="29"/>
    </location>
</feature>
<feature type="transmembrane region" description="Helical" evidence="6">
    <location>
        <begin position="143"/>
        <end position="170"/>
    </location>
</feature>
<dbReference type="OrthoDB" id="3175972at2"/>
<keyword evidence="4 6" id="KW-1133">Transmembrane helix</keyword>
<evidence type="ECO:0000256" key="2">
    <source>
        <dbReference type="ARBA" id="ARBA00022475"/>
    </source>
</evidence>
<dbReference type="GO" id="GO:0005886">
    <property type="term" value="C:plasma membrane"/>
    <property type="evidence" value="ECO:0007669"/>
    <property type="project" value="UniProtKB-SubCell"/>
</dbReference>
<keyword evidence="2" id="KW-1003">Cell membrane</keyword>
<dbReference type="InterPro" id="IPR001123">
    <property type="entry name" value="LeuE-type"/>
</dbReference>
<dbReference type="PANTHER" id="PTHR30086:SF20">
    <property type="entry name" value="ARGININE EXPORTER PROTEIN ARGO-RELATED"/>
    <property type="match status" value="1"/>
</dbReference>
<keyword evidence="3 6" id="KW-0812">Transmembrane</keyword>
<accession>A0A561UIK2</accession>
<protein>
    <submittedName>
        <fullName evidence="7">Threonine/homoserine/homoserine lactone efflux protein</fullName>
    </submittedName>
</protein>
<evidence type="ECO:0000256" key="6">
    <source>
        <dbReference type="SAM" id="Phobius"/>
    </source>
</evidence>
<dbReference type="Pfam" id="PF01810">
    <property type="entry name" value="LysE"/>
    <property type="match status" value="1"/>
</dbReference>
<dbReference type="Proteomes" id="UP000317940">
    <property type="component" value="Unassembled WGS sequence"/>
</dbReference>
<dbReference type="AlphaFoldDB" id="A0A561UIK2"/>
<sequence length="202" mass="20957">MTRSQAVLGYLVAVFPLVATPGASFTLLVQRVGTAGRRQALPVVLGTVCGLYVHASLAVLGLSALVMRSSTAFATVRLAGAAYLVGLGGWSWFRAGHPGTRRAPRAGRRSGYLQALLGNVLNPKAASIFLTLLPQFLDPHRALLPQVLLLATAQAVLVSAWLLAWTAVLARAAGFAAGRAKAVLTRVGAAVLIALGLRTALS</sequence>
<dbReference type="PANTHER" id="PTHR30086">
    <property type="entry name" value="ARGININE EXPORTER PROTEIN ARGO"/>
    <property type="match status" value="1"/>
</dbReference>
<dbReference type="GO" id="GO:0015171">
    <property type="term" value="F:amino acid transmembrane transporter activity"/>
    <property type="evidence" value="ECO:0007669"/>
    <property type="project" value="TreeGrafter"/>
</dbReference>
<reference evidence="7 8" key="1">
    <citation type="submission" date="2019-06" db="EMBL/GenBank/DDBJ databases">
        <title>Sequencing the genomes of 1000 actinobacteria strains.</title>
        <authorList>
            <person name="Klenk H.-P."/>
        </authorList>
    </citation>
    <scope>NUCLEOTIDE SEQUENCE [LARGE SCALE GENOMIC DNA]</scope>
    <source>
        <strain evidence="7 8">DSM 44826</strain>
    </source>
</reference>
<evidence type="ECO:0000256" key="3">
    <source>
        <dbReference type="ARBA" id="ARBA00022692"/>
    </source>
</evidence>
<dbReference type="EMBL" id="VIWT01000001">
    <property type="protein sequence ID" value="TWF99211.1"/>
    <property type="molecule type" value="Genomic_DNA"/>
</dbReference>
<proteinExistence type="predicted"/>
<feature type="transmembrane region" description="Helical" evidence="6">
    <location>
        <begin position="182"/>
        <end position="201"/>
    </location>
</feature>
<gene>
    <name evidence="7" type="ORF">FHX73_113052</name>
</gene>
<dbReference type="RefSeq" id="WP_145905515.1">
    <property type="nucleotide sequence ID" value="NZ_BAAAMZ010000015.1"/>
</dbReference>
<feature type="transmembrane region" description="Helical" evidence="6">
    <location>
        <begin position="72"/>
        <end position="93"/>
    </location>
</feature>
<keyword evidence="5 6" id="KW-0472">Membrane</keyword>
<evidence type="ECO:0000313" key="7">
    <source>
        <dbReference type="EMBL" id="TWF99211.1"/>
    </source>
</evidence>
<comment type="caution">
    <text evidence="7">The sequence shown here is derived from an EMBL/GenBank/DDBJ whole genome shotgun (WGS) entry which is preliminary data.</text>
</comment>
<evidence type="ECO:0000313" key="8">
    <source>
        <dbReference type="Proteomes" id="UP000317940"/>
    </source>
</evidence>
<keyword evidence="8" id="KW-1185">Reference proteome</keyword>
<comment type="subcellular location">
    <subcellularLocation>
        <location evidence="1">Cell membrane</location>
        <topology evidence="1">Multi-pass membrane protein</topology>
    </subcellularLocation>
</comment>
<evidence type="ECO:0000256" key="4">
    <source>
        <dbReference type="ARBA" id="ARBA00022989"/>
    </source>
</evidence>
<feature type="transmembrane region" description="Helical" evidence="6">
    <location>
        <begin position="41"/>
        <end position="66"/>
    </location>
</feature>
<organism evidence="7 8">
    <name type="scientific">Kitasatospora viridis</name>
    <dbReference type="NCBI Taxonomy" id="281105"/>
    <lineage>
        <taxon>Bacteria</taxon>
        <taxon>Bacillati</taxon>
        <taxon>Actinomycetota</taxon>
        <taxon>Actinomycetes</taxon>
        <taxon>Kitasatosporales</taxon>
        <taxon>Streptomycetaceae</taxon>
        <taxon>Kitasatospora</taxon>
    </lineage>
</organism>